<evidence type="ECO:0000256" key="3">
    <source>
        <dbReference type="ARBA" id="ARBA00022771"/>
    </source>
</evidence>
<feature type="domain" description="Helicase C-terminal" evidence="10">
    <location>
        <begin position="770"/>
        <end position="917"/>
    </location>
</feature>
<dbReference type="AlphaFoldDB" id="A0A6A6IU25"/>
<evidence type="ECO:0000259" key="8">
    <source>
        <dbReference type="PROSITE" id="PS50089"/>
    </source>
</evidence>
<dbReference type="GO" id="GO:0008094">
    <property type="term" value="F:ATP-dependent activity, acting on DNA"/>
    <property type="evidence" value="ECO:0007669"/>
    <property type="project" value="TreeGrafter"/>
</dbReference>
<dbReference type="PROSITE" id="PS51192">
    <property type="entry name" value="HELICASE_ATP_BIND_1"/>
    <property type="match status" value="1"/>
</dbReference>
<evidence type="ECO:0000259" key="9">
    <source>
        <dbReference type="PROSITE" id="PS51192"/>
    </source>
</evidence>
<dbReference type="CDD" id="cd18793">
    <property type="entry name" value="SF2_C_SNF"/>
    <property type="match status" value="1"/>
</dbReference>
<dbReference type="GeneID" id="54581585"/>
<proteinExistence type="predicted"/>
<dbReference type="PANTHER" id="PTHR45626">
    <property type="entry name" value="TRANSCRIPTION TERMINATION FACTOR 2-RELATED"/>
    <property type="match status" value="1"/>
</dbReference>
<keyword evidence="4" id="KW-0378">Hydrolase</keyword>
<dbReference type="InterPro" id="IPR038718">
    <property type="entry name" value="SNF2-like_sf"/>
</dbReference>
<dbReference type="InterPro" id="IPR049730">
    <property type="entry name" value="SNF2/RAD54-like_C"/>
</dbReference>
<dbReference type="InterPro" id="IPR050628">
    <property type="entry name" value="SNF2_RAD54_helicase_TF"/>
</dbReference>
<protein>
    <submittedName>
        <fullName evidence="11">Uncharacterized protein</fullName>
    </submittedName>
</protein>
<gene>
    <name evidence="11" type="ORF">BU26DRAFT_516151</name>
</gene>
<dbReference type="EMBL" id="ML987191">
    <property type="protein sequence ID" value="KAF2253879.1"/>
    <property type="molecule type" value="Genomic_DNA"/>
</dbReference>
<dbReference type="PROSITE" id="PS00518">
    <property type="entry name" value="ZF_RING_1"/>
    <property type="match status" value="1"/>
</dbReference>
<dbReference type="SUPFAM" id="SSF52540">
    <property type="entry name" value="P-loop containing nucleoside triphosphate hydrolases"/>
    <property type="match status" value="2"/>
</dbReference>
<dbReference type="Pfam" id="PF00176">
    <property type="entry name" value="SNF2-rel_dom"/>
    <property type="match status" value="1"/>
</dbReference>
<dbReference type="SUPFAM" id="SSF57850">
    <property type="entry name" value="RING/U-box"/>
    <property type="match status" value="1"/>
</dbReference>
<evidence type="ECO:0000256" key="6">
    <source>
        <dbReference type="ARBA" id="ARBA00022840"/>
    </source>
</evidence>
<evidence type="ECO:0000256" key="5">
    <source>
        <dbReference type="ARBA" id="ARBA00022833"/>
    </source>
</evidence>
<evidence type="ECO:0000256" key="7">
    <source>
        <dbReference type="PROSITE-ProRule" id="PRU00175"/>
    </source>
</evidence>
<feature type="domain" description="RING-type" evidence="8">
    <location>
        <begin position="690"/>
        <end position="739"/>
    </location>
</feature>
<dbReference type="InterPro" id="IPR017907">
    <property type="entry name" value="Znf_RING_CS"/>
</dbReference>
<dbReference type="InterPro" id="IPR014001">
    <property type="entry name" value="Helicase_ATP-bd"/>
</dbReference>
<organism evidence="11 12">
    <name type="scientific">Trematosphaeria pertusa</name>
    <dbReference type="NCBI Taxonomy" id="390896"/>
    <lineage>
        <taxon>Eukaryota</taxon>
        <taxon>Fungi</taxon>
        <taxon>Dikarya</taxon>
        <taxon>Ascomycota</taxon>
        <taxon>Pezizomycotina</taxon>
        <taxon>Dothideomycetes</taxon>
        <taxon>Pleosporomycetidae</taxon>
        <taxon>Pleosporales</taxon>
        <taxon>Massarineae</taxon>
        <taxon>Trematosphaeriaceae</taxon>
        <taxon>Trematosphaeria</taxon>
    </lineage>
</organism>
<dbReference type="PROSITE" id="PS50089">
    <property type="entry name" value="ZF_RING_2"/>
    <property type="match status" value="1"/>
</dbReference>
<dbReference type="Proteomes" id="UP000800094">
    <property type="component" value="Unassembled WGS sequence"/>
</dbReference>
<keyword evidence="1" id="KW-0479">Metal-binding</keyword>
<keyword evidence="2" id="KW-0547">Nucleotide-binding</keyword>
<keyword evidence="12" id="KW-1185">Reference proteome</keyword>
<dbReference type="PROSITE" id="PS51194">
    <property type="entry name" value="HELICASE_CTER"/>
    <property type="match status" value="1"/>
</dbReference>
<dbReference type="Pfam" id="PF00271">
    <property type="entry name" value="Helicase_C"/>
    <property type="match status" value="1"/>
</dbReference>
<dbReference type="InterPro" id="IPR000330">
    <property type="entry name" value="SNF2_N"/>
</dbReference>
<accession>A0A6A6IU25</accession>
<evidence type="ECO:0000259" key="10">
    <source>
        <dbReference type="PROSITE" id="PS51194"/>
    </source>
</evidence>
<evidence type="ECO:0000256" key="1">
    <source>
        <dbReference type="ARBA" id="ARBA00022723"/>
    </source>
</evidence>
<evidence type="ECO:0000313" key="11">
    <source>
        <dbReference type="EMBL" id="KAF2253879.1"/>
    </source>
</evidence>
<dbReference type="Gene3D" id="3.40.50.10810">
    <property type="entry name" value="Tandem AAA-ATPase domain"/>
    <property type="match status" value="1"/>
</dbReference>
<keyword evidence="3 7" id="KW-0863">Zinc-finger</keyword>
<keyword evidence="5" id="KW-0862">Zinc</keyword>
<keyword evidence="6" id="KW-0067">ATP-binding</keyword>
<dbReference type="GO" id="GO:0008270">
    <property type="term" value="F:zinc ion binding"/>
    <property type="evidence" value="ECO:0007669"/>
    <property type="project" value="UniProtKB-KW"/>
</dbReference>
<dbReference type="InterPro" id="IPR027417">
    <property type="entry name" value="P-loop_NTPase"/>
</dbReference>
<reference evidence="11" key="1">
    <citation type="journal article" date="2020" name="Stud. Mycol.">
        <title>101 Dothideomycetes genomes: a test case for predicting lifestyles and emergence of pathogens.</title>
        <authorList>
            <person name="Haridas S."/>
            <person name="Albert R."/>
            <person name="Binder M."/>
            <person name="Bloem J."/>
            <person name="Labutti K."/>
            <person name="Salamov A."/>
            <person name="Andreopoulos B."/>
            <person name="Baker S."/>
            <person name="Barry K."/>
            <person name="Bills G."/>
            <person name="Bluhm B."/>
            <person name="Cannon C."/>
            <person name="Castanera R."/>
            <person name="Culley D."/>
            <person name="Daum C."/>
            <person name="Ezra D."/>
            <person name="Gonzalez J."/>
            <person name="Henrissat B."/>
            <person name="Kuo A."/>
            <person name="Liang C."/>
            <person name="Lipzen A."/>
            <person name="Lutzoni F."/>
            <person name="Magnuson J."/>
            <person name="Mondo S."/>
            <person name="Nolan M."/>
            <person name="Ohm R."/>
            <person name="Pangilinan J."/>
            <person name="Park H.-J."/>
            <person name="Ramirez L."/>
            <person name="Alfaro M."/>
            <person name="Sun H."/>
            <person name="Tritt A."/>
            <person name="Yoshinaga Y."/>
            <person name="Zwiers L.-H."/>
            <person name="Turgeon B."/>
            <person name="Goodwin S."/>
            <person name="Spatafora J."/>
            <person name="Crous P."/>
            <person name="Grigoriev I."/>
        </authorList>
    </citation>
    <scope>NUCLEOTIDE SEQUENCE</scope>
    <source>
        <strain evidence="11">CBS 122368</strain>
    </source>
</reference>
<sequence>MSLKRPYADVFADDRSIADGDESACAIQDTPALQESSWGNYVAELLNPVTPHGADGEYADYCPVDESLFFTQRQIDQWAAENFPSLTTSISSSPDQEGEQICYGMLFRVPVKLCGDMAVLDSRLSSADDYPFRGHYQMQIVRHEDQTIIGFPDSTSFGEANAQLEKALKTIADQRYQIDLEVLAHVKSIREVIHKSTKEKDAVVRVNINLYGARCTAQGVGRELSRNKLYLQRPDYMRPGSHYDNPHELKLPDYQSSFQDYVMHLPEEKKSESEINKAEAFKTTLSTVYSSLTRGQKLIGLEGDDSLKTPLLLHQMQALDFMTQRESGPIPEEFRLWKLIEIDGKTYYRHIVTNNTSPIFHPETGGGILADEMGMGKTLSILALILRTRDSAYEWAHEATLAHEIRPEHKRRRRTRATLIVASSDLMINEWFQEMERHFRNQVRGALRTIKYHGTNRETNPTKLCDADLIITTYHTLASDYAKDRSPLNGIEWYRLVLDEAHIIRRQSTVLNRTVTELNARSRWCLTGTPIQNRLEDIGALFAFIKANPFHTLSTFKKHISLPFDEGGKRRAVATENFTLLLDSLCLRRTKDLLHLPDQRDCVRVIEFSAEEKRQYEQTKKTMFRAAKNQVGGFDQRSTLGMFQVWLQLRILCNHGTYQQPFSWNRRKLHLLDEREAIETSLGRNGEVTCSACKQTMPIIGSGLYRRFTEHCRHVLCSECIEQSTPDGQDTLPKSCPLCAPLWANPPHHQRPTLFSEDEGYFRSQGRSSKMEALMVDVKADLGVSKSIIFSCWTHTLDLIQLYLKAAGITFQRIDGECATSKRQHILDNFAHNPQLRVLIMTTGTGAVGLNLATANRVFLVEPQWNPSVENQAIARALRLGQEQPVQVTRYVVNRSVEQEMRSLQDRKLEIAGIAWE</sequence>
<dbReference type="InterPro" id="IPR001841">
    <property type="entry name" value="Znf_RING"/>
</dbReference>
<dbReference type="GO" id="GO:0005634">
    <property type="term" value="C:nucleus"/>
    <property type="evidence" value="ECO:0007669"/>
    <property type="project" value="TreeGrafter"/>
</dbReference>
<evidence type="ECO:0000256" key="2">
    <source>
        <dbReference type="ARBA" id="ARBA00022741"/>
    </source>
</evidence>
<dbReference type="GO" id="GO:0006281">
    <property type="term" value="P:DNA repair"/>
    <property type="evidence" value="ECO:0007669"/>
    <property type="project" value="TreeGrafter"/>
</dbReference>
<dbReference type="GO" id="GO:0005524">
    <property type="term" value="F:ATP binding"/>
    <property type="evidence" value="ECO:0007669"/>
    <property type="project" value="UniProtKB-KW"/>
</dbReference>
<evidence type="ECO:0000256" key="4">
    <source>
        <dbReference type="ARBA" id="ARBA00022801"/>
    </source>
</evidence>
<dbReference type="RefSeq" id="XP_033688883.1">
    <property type="nucleotide sequence ID" value="XM_033828255.1"/>
</dbReference>
<dbReference type="GO" id="GO:0016787">
    <property type="term" value="F:hydrolase activity"/>
    <property type="evidence" value="ECO:0007669"/>
    <property type="project" value="UniProtKB-KW"/>
</dbReference>
<dbReference type="SMART" id="SM00490">
    <property type="entry name" value="HELICc"/>
    <property type="match status" value="1"/>
</dbReference>
<feature type="domain" description="Helicase ATP-binding" evidence="9">
    <location>
        <begin position="358"/>
        <end position="548"/>
    </location>
</feature>
<dbReference type="SMART" id="SM00487">
    <property type="entry name" value="DEXDc"/>
    <property type="match status" value="1"/>
</dbReference>
<dbReference type="InterPro" id="IPR001650">
    <property type="entry name" value="Helicase_C-like"/>
</dbReference>
<dbReference type="PANTHER" id="PTHR45626:SF52">
    <property type="entry name" value="SINGLE-STRANDED DNA-DEPENDENT ATPASE (EUROFUNG)"/>
    <property type="match status" value="1"/>
</dbReference>
<name>A0A6A6IU25_9PLEO</name>
<dbReference type="Gene3D" id="3.40.50.300">
    <property type="entry name" value="P-loop containing nucleotide triphosphate hydrolases"/>
    <property type="match status" value="1"/>
</dbReference>
<evidence type="ECO:0000313" key="12">
    <source>
        <dbReference type="Proteomes" id="UP000800094"/>
    </source>
</evidence>
<dbReference type="OrthoDB" id="448448at2759"/>
<dbReference type="CDD" id="cd18008">
    <property type="entry name" value="DEXDc_SHPRH-like"/>
    <property type="match status" value="1"/>
</dbReference>